<reference evidence="2 3" key="1">
    <citation type="submission" date="2019-02" db="EMBL/GenBank/DDBJ databases">
        <authorList>
            <person name="Li Y."/>
        </authorList>
    </citation>
    <scope>NUCLEOTIDE SEQUENCE [LARGE SCALE GENOMIC DNA]</scope>
    <source>
        <strain evidence="2 3">3-7</strain>
    </source>
</reference>
<gene>
    <name evidence="2" type="ORF">EWE75_12935</name>
</gene>
<proteinExistence type="predicted"/>
<feature type="domain" description="VOC" evidence="1">
    <location>
        <begin position="140"/>
        <end position="255"/>
    </location>
</feature>
<sequence>MPTPYGLPIWYELITGDAAAAKAFYSGIVGWTITEFGPPGGTPYTIWNADGVGVGGLVEMADAPGGPAWVGYFHVADVDAKVAVNTAAGGKTHMGPLDLPNVGRIALIADPQGAPLYLMTPDSAMGDQESTAFSRTLPMRCAWHELTTLDTSTALPFYGDLLGLVSTETMSMGPMGDYLFLDVGETRIGAMMNRQSPEQPVKWSFYFRVADVDAAAEQVKAGGGTVIMGPMDVPGGERIVIAIDPTGASVGFVSGVQQ</sequence>
<dbReference type="CDD" id="cd07247">
    <property type="entry name" value="SgaA_N_like"/>
    <property type="match status" value="2"/>
</dbReference>
<dbReference type="InterPro" id="IPR037523">
    <property type="entry name" value="VOC_core"/>
</dbReference>
<dbReference type="Proteomes" id="UP000292085">
    <property type="component" value="Unassembled WGS sequence"/>
</dbReference>
<dbReference type="SUPFAM" id="SSF54593">
    <property type="entry name" value="Glyoxalase/Bleomycin resistance protein/Dihydroxybiphenyl dioxygenase"/>
    <property type="match status" value="2"/>
</dbReference>
<protein>
    <submittedName>
        <fullName evidence="2">VOC family protein</fullName>
    </submittedName>
</protein>
<dbReference type="Gene3D" id="3.10.180.10">
    <property type="entry name" value="2,3-Dihydroxybiphenyl 1,2-Dioxygenase, domain 1"/>
    <property type="match status" value="2"/>
</dbReference>
<dbReference type="PROSITE" id="PS51819">
    <property type="entry name" value="VOC"/>
    <property type="match status" value="2"/>
</dbReference>
<dbReference type="InterPro" id="IPR004360">
    <property type="entry name" value="Glyas_Fos-R_dOase_dom"/>
</dbReference>
<evidence type="ECO:0000313" key="2">
    <source>
        <dbReference type="EMBL" id="RZF64069.1"/>
    </source>
</evidence>
<dbReference type="Pfam" id="PF00903">
    <property type="entry name" value="Glyoxalase"/>
    <property type="match status" value="2"/>
</dbReference>
<accession>A0A4Q6Y3W1</accession>
<feature type="domain" description="VOC" evidence="1">
    <location>
        <begin position="7"/>
        <end position="121"/>
    </location>
</feature>
<dbReference type="RefSeq" id="WP_130158109.1">
    <property type="nucleotide sequence ID" value="NZ_SGIS01000018.1"/>
</dbReference>
<dbReference type="OrthoDB" id="9793039at2"/>
<organism evidence="2 3">
    <name type="scientific">Sphingomonas populi</name>
    <dbReference type="NCBI Taxonomy" id="2484750"/>
    <lineage>
        <taxon>Bacteria</taxon>
        <taxon>Pseudomonadati</taxon>
        <taxon>Pseudomonadota</taxon>
        <taxon>Alphaproteobacteria</taxon>
        <taxon>Sphingomonadales</taxon>
        <taxon>Sphingomonadaceae</taxon>
        <taxon>Sphingomonas</taxon>
    </lineage>
</organism>
<dbReference type="AlphaFoldDB" id="A0A4Q6Y3W1"/>
<dbReference type="InterPro" id="IPR029068">
    <property type="entry name" value="Glyas_Bleomycin-R_OHBP_Dase"/>
</dbReference>
<evidence type="ECO:0000313" key="3">
    <source>
        <dbReference type="Proteomes" id="UP000292085"/>
    </source>
</evidence>
<dbReference type="PANTHER" id="PTHR33993">
    <property type="entry name" value="GLYOXALASE-RELATED"/>
    <property type="match status" value="1"/>
</dbReference>
<comment type="caution">
    <text evidence="2">The sequence shown here is derived from an EMBL/GenBank/DDBJ whole genome shotgun (WGS) entry which is preliminary data.</text>
</comment>
<keyword evidence="3" id="KW-1185">Reference proteome</keyword>
<dbReference type="PANTHER" id="PTHR33993:SF14">
    <property type="entry name" value="GB|AAF24581.1"/>
    <property type="match status" value="1"/>
</dbReference>
<dbReference type="InterPro" id="IPR052164">
    <property type="entry name" value="Anthracycline_SecMetBiosynth"/>
</dbReference>
<dbReference type="EMBL" id="SGIS01000018">
    <property type="protein sequence ID" value="RZF64069.1"/>
    <property type="molecule type" value="Genomic_DNA"/>
</dbReference>
<evidence type="ECO:0000259" key="1">
    <source>
        <dbReference type="PROSITE" id="PS51819"/>
    </source>
</evidence>
<name>A0A4Q6Y3W1_9SPHN</name>